<dbReference type="RefSeq" id="YP_004207908.1">
    <property type="nucleotide sequence ID" value="NC_015049.1"/>
</dbReference>
<dbReference type="Proteomes" id="UP000164320">
    <property type="component" value="Genome"/>
</dbReference>
<dbReference type="EMBL" id="HQ698924">
    <property type="protein sequence ID" value="ADW24495.1"/>
    <property type="molecule type" value="Genomic_DNA"/>
</dbReference>
<evidence type="ECO:0000313" key="3">
    <source>
        <dbReference type="Proteomes" id="UP000134313"/>
    </source>
</evidence>
<reference evidence="3 4" key="1">
    <citation type="journal article" date="2011" name="J. Virol.">
        <title>Identification and sequencing of a novel rodent gammaherpesvirus that establishes acute and latent infection in laboratory mice.</title>
        <authorList>
            <person name="Loh J."/>
            <person name="Zhao G."/>
            <person name="Nelson C.A."/>
            <person name="Coder P."/>
            <person name="Droit L."/>
            <person name="Handley S.A."/>
            <person name="Johnson L.S."/>
            <person name="Vachharajani P."/>
            <person name="Guzman H."/>
            <person name="Tesh R.B."/>
            <person name="Wang D."/>
            <person name="Fremont D.H."/>
            <person name="Virgin H.W."/>
        </authorList>
    </citation>
    <scope>NUCLEOTIDE SEQUENCE [LARGE SCALE GENOMIC DNA]</scope>
</reference>
<dbReference type="GeneID" id="10192263"/>
<organism evidence="1 3">
    <name type="scientific">Cricetid gammaherpesvirus 2</name>
    <dbReference type="NCBI Taxonomy" id="1605972"/>
    <lineage>
        <taxon>Viruses</taxon>
        <taxon>Duplodnaviria</taxon>
        <taxon>Heunggongvirae</taxon>
        <taxon>Peploviricota</taxon>
        <taxon>Herviviricetes</taxon>
        <taxon>Herpesvirales</taxon>
        <taxon>Orthoherpesviridae</taxon>
        <taxon>Gammaherpesvirinae</taxon>
        <taxon>Rhadinovirus</taxon>
        <taxon>Rhadinovirus cricetidgamma2</taxon>
    </lineage>
</organism>
<dbReference type="Pfam" id="PF15286">
    <property type="entry name" value="Bcl-2_3"/>
    <property type="match status" value="1"/>
</dbReference>
<sequence length="172" mass="19580">MDNLTEWRSLLKVFLLKSSGCSCQGVSAGLLADVDVLDKLTTDFITKYESVYGKLPLTQSDWVNNITALLFFMLDKINFGRFIGLFAVGKFVCQELLLSSTTWSMAHDLLFHKLALVLEVKIMPWLTSMGVGTFNELLGRHAGQVVQTRFFYFLKSMFVWACMQLLDPWPFT</sequence>
<proteinExistence type="predicted"/>
<dbReference type="Proteomes" id="UP000134313">
    <property type="component" value="Segment"/>
</dbReference>
<accession>E9M5Q5</accession>
<dbReference type="EMBL" id="HQ221963">
    <property type="protein sequence ID" value="ADW24413.1"/>
    <property type="molecule type" value="Genomic_DNA"/>
</dbReference>
<protein>
    <submittedName>
        <fullName evidence="1">V-Bcl-2-like protein</fullName>
    </submittedName>
</protein>
<evidence type="ECO:0000313" key="4">
    <source>
        <dbReference type="Proteomes" id="UP000164320"/>
    </source>
</evidence>
<dbReference type="Gene3D" id="1.10.437.10">
    <property type="entry name" value="Blc2-like"/>
    <property type="match status" value="1"/>
</dbReference>
<gene>
    <name evidence="2" type="ORF">RHVP-L.R16</name>
    <name evidence="1" type="ORF">RHVP.R16</name>
</gene>
<dbReference type="InterPro" id="IPR036834">
    <property type="entry name" value="Bcl-2-like_sf"/>
</dbReference>
<dbReference type="KEGG" id="vg:10192263"/>
<evidence type="ECO:0000313" key="1">
    <source>
        <dbReference type="EMBL" id="ADW24413.1"/>
    </source>
</evidence>
<dbReference type="InterPro" id="IPR029450">
    <property type="entry name" value="Apo_reg_M11"/>
</dbReference>
<name>E9M5Q5_9GAMA</name>
<keyword evidence="3" id="KW-1185">Reference proteome</keyword>
<dbReference type="SUPFAM" id="SSF56854">
    <property type="entry name" value="Bcl-2 inhibitors of programmed cell death"/>
    <property type="match status" value="1"/>
</dbReference>
<evidence type="ECO:0000313" key="2">
    <source>
        <dbReference type="EMBL" id="ADW24495.1"/>
    </source>
</evidence>